<accession>A0ACC1CU78</accession>
<organism evidence="1 2">
    <name type="scientific">Dendrolimus kikuchii</name>
    <dbReference type="NCBI Taxonomy" id="765133"/>
    <lineage>
        <taxon>Eukaryota</taxon>
        <taxon>Metazoa</taxon>
        <taxon>Ecdysozoa</taxon>
        <taxon>Arthropoda</taxon>
        <taxon>Hexapoda</taxon>
        <taxon>Insecta</taxon>
        <taxon>Pterygota</taxon>
        <taxon>Neoptera</taxon>
        <taxon>Endopterygota</taxon>
        <taxon>Lepidoptera</taxon>
        <taxon>Glossata</taxon>
        <taxon>Ditrysia</taxon>
        <taxon>Bombycoidea</taxon>
        <taxon>Lasiocampidae</taxon>
        <taxon>Dendrolimus</taxon>
    </lineage>
</organism>
<reference evidence="1 2" key="1">
    <citation type="journal article" date="2021" name="Front. Genet.">
        <title>Chromosome-Level Genome Assembly Reveals Significant Gene Expansion in the Toll and IMD Signaling Pathways of Dendrolimus kikuchii.</title>
        <authorList>
            <person name="Zhou J."/>
            <person name="Wu P."/>
            <person name="Xiong Z."/>
            <person name="Liu N."/>
            <person name="Zhao N."/>
            <person name="Ji M."/>
            <person name="Qiu Y."/>
            <person name="Yang B."/>
        </authorList>
    </citation>
    <scope>NUCLEOTIDE SEQUENCE [LARGE SCALE GENOMIC DNA]</scope>
    <source>
        <strain evidence="1">Ann1</strain>
    </source>
</reference>
<dbReference type="EMBL" id="CM034402">
    <property type="protein sequence ID" value="KAJ0175136.1"/>
    <property type="molecule type" value="Genomic_DNA"/>
</dbReference>
<comment type="caution">
    <text evidence="1">The sequence shown here is derived from an EMBL/GenBank/DDBJ whole genome shotgun (WGS) entry which is preliminary data.</text>
</comment>
<proteinExistence type="predicted"/>
<gene>
    <name evidence="1" type="ORF">K1T71_009277</name>
</gene>
<name>A0ACC1CU78_9NEOP</name>
<evidence type="ECO:0000313" key="1">
    <source>
        <dbReference type="EMBL" id="KAJ0175136.1"/>
    </source>
</evidence>
<evidence type="ECO:0000313" key="2">
    <source>
        <dbReference type="Proteomes" id="UP000824533"/>
    </source>
</evidence>
<keyword evidence="2" id="KW-1185">Reference proteome</keyword>
<protein>
    <submittedName>
        <fullName evidence="1">Uncharacterized protein</fullName>
    </submittedName>
</protein>
<sequence length="424" mass="48045">MQWGGLYFVCLALCCLHTASEPLSFPEDYRTNGVRRRRSDEKDSLALSREIFKNITKQLRENIKREGATDRNDHLLQSKVEDPRGASFVPYQSHRDHHHEHHWGPYFEEEKYTQVTAHVGAEALLNCRVFMLKDKTVMWLRNMTDSAQLLTVGPAPYAGDNRIAVKFQYPNNWRLSMNPVKTTDAGYYMCQISTHPPRTIFTNLTVLPPVITINGDQSHDMKDRFYKAGSSIKLCCIISEEFTSTLPTKAPVTTPAPTTTPSTTTTELTTTKLSTMFNKIDLMLNKSWSVETTTITSTVSISTTTQKIPQIKTTTMSTTVKPTEVPVVNNIYGLFWKKQGKDFFDNVTWQNLSATISVSSASQNDSGTYTCYLQNHSQVTINVHVLIGENQAAVHHDTWNKGTLFWQPKALTFVIISLILLFYP</sequence>
<dbReference type="Proteomes" id="UP000824533">
    <property type="component" value="Linkage Group LG16"/>
</dbReference>